<dbReference type="Gene3D" id="4.10.60.10">
    <property type="entry name" value="Zinc finger, CCHC-type"/>
    <property type="match status" value="1"/>
</dbReference>
<dbReference type="PANTHER" id="PTHR47592:SF27">
    <property type="entry name" value="OS08G0421700 PROTEIN"/>
    <property type="match status" value="1"/>
</dbReference>
<evidence type="ECO:0000256" key="1">
    <source>
        <dbReference type="PROSITE-ProRule" id="PRU00047"/>
    </source>
</evidence>
<name>A0A8J2MV96_COTCN</name>
<reference evidence="3" key="1">
    <citation type="submission" date="2021-04" db="EMBL/GenBank/DDBJ databases">
        <authorList>
            <person name="Chebbi M.A.C M."/>
        </authorList>
    </citation>
    <scope>NUCLEOTIDE SEQUENCE</scope>
</reference>
<dbReference type="Pfam" id="PF00098">
    <property type="entry name" value="zf-CCHC"/>
    <property type="match status" value="1"/>
</dbReference>
<dbReference type="InterPro" id="IPR036875">
    <property type="entry name" value="Znf_CCHC_sf"/>
</dbReference>
<dbReference type="GO" id="GO:0003676">
    <property type="term" value="F:nucleic acid binding"/>
    <property type="evidence" value="ECO:0007669"/>
    <property type="project" value="InterPro"/>
</dbReference>
<dbReference type="Pfam" id="PF22936">
    <property type="entry name" value="Pol_BBD"/>
    <property type="match status" value="1"/>
</dbReference>
<feature type="domain" description="CCHC-type" evidence="2">
    <location>
        <begin position="46"/>
        <end position="61"/>
    </location>
</feature>
<dbReference type="PANTHER" id="PTHR47592">
    <property type="entry name" value="PBF68 PROTEIN"/>
    <property type="match status" value="1"/>
</dbReference>
<evidence type="ECO:0000313" key="4">
    <source>
        <dbReference type="Proteomes" id="UP000786811"/>
    </source>
</evidence>
<proteinExistence type="predicted"/>
<keyword evidence="1" id="KW-0479">Metal-binding</keyword>
<dbReference type="Proteomes" id="UP000786811">
    <property type="component" value="Unassembled WGS sequence"/>
</dbReference>
<dbReference type="OrthoDB" id="7555294at2759"/>
<organism evidence="3 4">
    <name type="scientific">Cotesia congregata</name>
    <name type="common">Parasitoid wasp</name>
    <name type="synonym">Apanteles congregatus</name>
    <dbReference type="NCBI Taxonomy" id="51543"/>
    <lineage>
        <taxon>Eukaryota</taxon>
        <taxon>Metazoa</taxon>
        <taxon>Ecdysozoa</taxon>
        <taxon>Arthropoda</taxon>
        <taxon>Hexapoda</taxon>
        <taxon>Insecta</taxon>
        <taxon>Pterygota</taxon>
        <taxon>Neoptera</taxon>
        <taxon>Endopterygota</taxon>
        <taxon>Hymenoptera</taxon>
        <taxon>Apocrita</taxon>
        <taxon>Ichneumonoidea</taxon>
        <taxon>Braconidae</taxon>
        <taxon>Microgastrinae</taxon>
        <taxon>Cotesia</taxon>
    </lineage>
</organism>
<dbReference type="InterPro" id="IPR001878">
    <property type="entry name" value="Znf_CCHC"/>
</dbReference>
<evidence type="ECO:0000259" key="2">
    <source>
        <dbReference type="PROSITE" id="PS50158"/>
    </source>
</evidence>
<gene>
    <name evidence="3" type="ORF">HICCMSTLAB_LOCUS13981</name>
</gene>
<evidence type="ECO:0000313" key="3">
    <source>
        <dbReference type="EMBL" id="CAG5109345.1"/>
    </source>
</evidence>
<keyword evidence="1" id="KW-0862">Zinc</keyword>
<keyword evidence="1" id="KW-0863">Zinc-finger</keyword>
<dbReference type="SUPFAM" id="SSF57756">
    <property type="entry name" value="Retrovirus zinc finger-like domains"/>
    <property type="match status" value="1"/>
</dbReference>
<dbReference type="InterPro" id="IPR054722">
    <property type="entry name" value="PolX-like_BBD"/>
</dbReference>
<dbReference type="PROSITE" id="PS50158">
    <property type="entry name" value="ZF_CCHC"/>
    <property type="match status" value="1"/>
</dbReference>
<keyword evidence="4" id="KW-1185">Reference proteome</keyword>
<sequence length="282" mass="32032">MADGASGIELLDKRNYDVWQLRMKSILVKHDRWGYRKCKLNGSKLCFICGKIGHWAAKCPERQQNSARSVESSEETHYVVDQPEEAHNVTSRSRWCLDSGCTTHMCTSDEFLTDIQECEMTLNMANAASTKARAKGLAHIKAKTDTGNIDLNLRNTLLVKDLRTNLIFVSKITRNDREILFRKDYVIVRDLNGEVKLVADHIGDLYYLREQTEQVKAVEKASERASTSDLDLWHARLGHLHMDDVVNLFHFGFSNSDDPEGCCDGHREVLLAGEDPTNMAIF</sequence>
<dbReference type="GO" id="GO:0008270">
    <property type="term" value="F:zinc ion binding"/>
    <property type="evidence" value="ECO:0007669"/>
    <property type="project" value="UniProtKB-KW"/>
</dbReference>
<protein>
    <submittedName>
        <fullName evidence="3">Similar to RE2: Retrovirus-related Pol polyprotein from transposon RE2 (Arabidopsis thaliana)</fullName>
    </submittedName>
</protein>
<accession>A0A8J2MV96</accession>
<dbReference type="EMBL" id="CAJNRD030001124">
    <property type="protein sequence ID" value="CAG5109345.1"/>
    <property type="molecule type" value="Genomic_DNA"/>
</dbReference>
<dbReference type="SMART" id="SM00343">
    <property type="entry name" value="ZnF_C2HC"/>
    <property type="match status" value="1"/>
</dbReference>
<dbReference type="AlphaFoldDB" id="A0A8J2MV96"/>
<comment type="caution">
    <text evidence="3">The sequence shown here is derived from an EMBL/GenBank/DDBJ whole genome shotgun (WGS) entry which is preliminary data.</text>
</comment>